<gene>
    <name evidence="2" type="ORF">DGYR_LOCUS610</name>
</gene>
<protein>
    <submittedName>
        <fullName evidence="2">Uncharacterized protein</fullName>
    </submittedName>
</protein>
<name>A0A7I8V6Y6_9ANNE</name>
<evidence type="ECO:0000313" key="3">
    <source>
        <dbReference type="Proteomes" id="UP000549394"/>
    </source>
</evidence>
<organism evidence="2 3">
    <name type="scientific">Dimorphilus gyrociliatus</name>
    <dbReference type="NCBI Taxonomy" id="2664684"/>
    <lineage>
        <taxon>Eukaryota</taxon>
        <taxon>Metazoa</taxon>
        <taxon>Spiralia</taxon>
        <taxon>Lophotrochozoa</taxon>
        <taxon>Annelida</taxon>
        <taxon>Polychaeta</taxon>
        <taxon>Polychaeta incertae sedis</taxon>
        <taxon>Dinophilidae</taxon>
        <taxon>Dimorphilus</taxon>
    </lineage>
</organism>
<accession>A0A7I8V6Y6</accession>
<feature type="compositionally biased region" description="Basic residues" evidence="1">
    <location>
        <begin position="20"/>
        <end position="32"/>
    </location>
</feature>
<evidence type="ECO:0000256" key="1">
    <source>
        <dbReference type="SAM" id="MobiDB-lite"/>
    </source>
</evidence>
<reference evidence="2 3" key="1">
    <citation type="submission" date="2020-08" db="EMBL/GenBank/DDBJ databases">
        <authorList>
            <person name="Hejnol A."/>
        </authorList>
    </citation>
    <scope>NUCLEOTIDE SEQUENCE [LARGE SCALE GENOMIC DNA]</scope>
</reference>
<proteinExistence type="predicted"/>
<dbReference type="EMBL" id="CAJFCJ010000001">
    <property type="protein sequence ID" value="CAD5111293.1"/>
    <property type="molecule type" value="Genomic_DNA"/>
</dbReference>
<evidence type="ECO:0000313" key="2">
    <source>
        <dbReference type="EMBL" id="CAD5111293.1"/>
    </source>
</evidence>
<feature type="compositionally biased region" description="Polar residues" evidence="1">
    <location>
        <begin position="56"/>
        <end position="76"/>
    </location>
</feature>
<dbReference type="AlphaFoldDB" id="A0A7I8V6Y6"/>
<sequence length="83" mass="9056">MGKLLSVCFDSPGSNVQTGVKKRNMSQRSIRRDKKDQNAPPPPFSPPAWARPPSPTHDSTGSNKSGGSMLTRQFSMGSVKKKR</sequence>
<feature type="compositionally biased region" description="Pro residues" evidence="1">
    <location>
        <begin position="39"/>
        <end position="55"/>
    </location>
</feature>
<keyword evidence="3" id="KW-1185">Reference proteome</keyword>
<dbReference type="Proteomes" id="UP000549394">
    <property type="component" value="Unassembled WGS sequence"/>
</dbReference>
<feature type="region of interest" description="Disordered" evidence="1">
    <location>
        <begin position="1"/>
        <end position="83"/>
    </location>
</feature>
<comment type="caution">
    <text evidence="2">The sequence shown here is derived from an EMBL/GenBank/DDBJ whole genome shotgun (WGS) entry which is preliminary data.</text>
</comment>